<dbReference type="InterPro" id="IPR011991">
    <property type="entry name" value="ArsR-like_HTH"/>
</dbReference>
<evidence type="ECO:0000256" key="1">
    <source>
        <dbReference type="ARBA" id="ARBA00023015"/>
    </source>
</evidence>
<dbReference type="InterPro" id="IPR036388">
    <property type="entry name" value="WH-like_DNA-bd_sf"/>
</dbReference>
<dbReference type="EMBL" id="DF968182">
    <property type="protein sequence ID" value="GAP43430.1"/>
    <property type="molecule type" value="Genomic_DNA"/>
</dbReference>
<organism evidence="5">
    <name type="scientific">Lentimicrobium saccharophilum</name>
    <dbReference type="NCBI Taxonomy" id="1678841"/>
    <lineage>
        <taxon>Bacteria</taxon>
        <taxon>Pseudomonadati</taxon>
        <taxon>Bacteroidota</taxon>
        <taxon>Bacteroidia</taxon>
        <taxon>Bacteroidales</taxon>
        <taxon>Lentimicrobiaceae</taxon>
        <taxon>Lentimicrobium</taxon>
    </lineage>
</organism>
<evidence type="ECO:0000313" key="6">
    <source>
        <dbReference type="Proteomes" id="UP000053091"/>
    </source>
</evidence>
<dbReference type="AlphaFoldDB" id="A0A0S7C218"/>
<dbReference type="InterPro" id="IPR051011">
    <property type="entry name" value="Metal_resp_trans_reg"/>
</dbReference>
<dbReference type="PROSITE" id="PS50987">
    <property type="entry name" value="HTH_ARSR_2"/>
    <property type="match status" value="1"/>
</dbReference>
<keyword evidence="6" id="KW-1185">Reference proteome</keyword>
<keyword evidence="3" id="KW-0804">Transcription</keyword>
<reference evidence="5" key="1">
    <citation type="journal article" date="2015" name="Genome Announc.">
        <title>Draft Genome Sequence of Bacteroidales Strain TBC1, a Novel Isolate from a Methanogenic Wastewater Treatment System.</title>
        <authorList>
            <person name="Tourlousse D.M."/>
            <person name="Matsuura N."/>
            <person name="Sun L."/>
            <person name="Toyonaga M."/>
            <person name="Kuroda K."/>
            <person name="Ohashi A."/>
            <person name="Cruz R."/>
            <person name="Yamaguchi T."/>
            <person name="Sekiguchi Y."/>
        </authorList>
    </citation>
    <scope>NUCLEOTIDE SEQUENCE [LARGE SCALE GENOMIC DNA]</scope>
    <source>
        <strain evidence="5">TBC1</strain>
    </source>
</reference>
<dbReference type="PRINTS" id="PR00778">
    <property type="entry name" value="HTHARSR"/>
</dbReference>
<dbReference type="CDD" id="cd00090">
    <property type="entry name" value="HTH_ARSR"/>
    <property type="match status" value="1"/>
</dbReference>
<protein>
    <submittedName>
        <fullName evidence="5">DNA-binding transcriptional regulator, ArsR family</fullName>
    </submittedName>
</protein>
<evidence type="ECO:0000256" key="2">
    <source>
        <dbReference type="ARBA" id="ARBA00023125"/>
    </source>
</evidence>
<dbReference type="PANTHER" id="PTHR43132">
    <property type="entry name" value="ARSENICAL RESISTANCE OPERON REPRESSOR ARSR-RELATED"/>
    <property type="match status" value="1"/>
</dbReference>
<dbReference type="GO" id="GO:0003677">
    <property type="term" value="F:DNA binding"/>
    <property type="evidence" value="ECO:0007669"/>
    <property type="project" value="UniProtKB-KW"/>
</dbReference>
<feature type="domain" description="HTH arsR-type" evidence="4">
    <location>
        <begin position="7"/>
        <end position="99"/>
    </location>
</feature>
<dbReference type="STRING" id="1678841.TBC1_111583"/>
<dbReference type="Gene3D" id="1.10.10.10">
    <property type="entry name" value="Winged helix-like DNA-binding domain superfamily/Winged helix DNA-binding domain"/>
    <property type="match status" value="1"/>
</dbReference>
<keyword evidence="1" id="KW-0805">Transcription regulation</keyword>
<gene>
    <name evidence="5" type="ORF">TBC1_111583</name>
</gene>
<dbReference type="SMART" id="SM00418">
    <property type="entry name" value="HTH_ARSR"/>
    <property type="match status" value="1"/>
</dbReference>
<dbReference type="Pfam" id="PF01022">
    <property type="entry name" value="HTH_5"/>
    <property type="match status" value="1"/>
</dbReference>
<dbReference type="Proteomes" id="UP000053091">
    <property type="component" value="Unassembled WGS sequence"/>
</dbReference>
<dbReference type="SUPFAM" id="SSF46785">
    <property type="entry name" value="Winged helix' DNA-binding domain"/>
    <property type="match status" value="1"/>
</dbReference>
<dbReference type="GO" id="GO:0003700">
    <property type="term" value="F:DNA-binding transcription factor activity"/>
    <property type="evidence" value="ECO:0007669"/>
    <property type="project" value="InterPro"/>
</dbReference>
<dbReference type="NCBIfam" id="NF033788">
    <property type="entry name" value="HTH_metalloreg"/>
    <property type="match status" value="1"/>
</dbReference>
<dbReference type="InterPro" id="IPR001845">
    <property type="entry name" value="HTH_ArsR_DNA-bd_dom"/>
</dbReference>
<name>A0A0S7C218_9BACT</name>
<sequence>MAKEIVLDIVKLEAAASKLRAIAHPMRIAIIDLLNEKKKLSVTEIYEYLKIEQAAASHHLNILKSKGVLLSKREGKQIHYSVKASALTEIVQCIDKCNG</sequence>
<keyword evidence="2 5" id="KW-0238">DNA-binding</keyword>
<evidence type="ECO:0000313" key="5">
    <source>
        <dbReference type="EMBL" id="GAP43430.1"/>
    </source>
</evidence>
<dbReference type="PANTHER" id="PTHR43132:SF2">
    <property type="entry name" value="ARSENICAL RESISTANCE OPERON REPRESSOR ARSR-RELATED"/>
    <property type="match status" value="1"/>
</dbReference>
<accession>A0A0S7C218</accession>
<dbReference type="RefSeq" id="WP_062040489.1">
    <property type="nucleotide sequence ID" value="NZ_DF968182.1"/>
</dbReference>
<dbReference type="InterPro" id="IPR036390">
    <property type="entry name" value="WH_DNA-bd_sf"/>
</dbReference>
<evidence type="ECO:0000259" key="4">
    <source>
        <dbReference type="PROSITE" id="PS50987"/>
    </source>
</evidence>
<dbReference type="OrthoDB" id="9802016at2"/>
<proteinExistence type="predicted"/>
<evidence type="ECO:0000256" key="3">
    <source>
        <dbReference type="ARBA" id="ARBA00023163"/>
    </source>
</evidence>